<keyword evidence="7" id="KW-0067">ATP-binding</keyword>
<dbReference type="GO" id="GO:0030295">
    <property type="term" value="F:protein kinase activator activity"/>
    <property type="evidence" value="ECO:0007669"/>
    <property type="project" value="TreeGrafter"/>
</dbReference>
<dbReference type="InterPro" id="IPR003594">
    <property type="entry name" value="HATPase_dom"/>
</dbReference>
<dbReference type="InterPro" id="IPR005467">
    <property type="entry name" value="His_kinase_dom"/>
</dbReference>
<keyword evidence="11" id="KW-1185">Reference proteome</keyword>
<dbReference type="InterPro" id="IPR036097">
    <property type="entry name" value="HisK_dim/P_sf"/>
</dbReference>
<evidence type="ECO:0000259" key="9">
    <source>
        <dbReference type="PROSITE" id="PS50109"/>
    </source>
</evidence>
<dbReference type="KEGG" id="mev:Metev_0374"/>
<dbReference type="GO" id="GO:0000155">
    <property type="term" value="F:phosphorelay sensor kinase activity"/>
    <property type="evidence" value="ECO:0007669"/>
    <property type="project" value="InterPro"/>
</dbReference>
<evidence type="ECO:0000256" key="8">
    <source>
        <dbReference type="ARBA" id="ARBA00023012"/>
    </source>
</evidence>
<dbReference type="PANTHER" id="PTHR42878:SF7">
    <property type="entry name" value="SENSOR HISTIDINE KINASE GLRK"/>
    <property type="match status" value="1"/>
</dbReference>
<dbReference type="Gene3D" id="3.30.565.10">
    <property type="entry name" value="Histidine kinase-like ATPase, C-terminal domain"/>
    <property type="match status" value="1"/>
</dbReference>
<dbReference type="PANTHER" id="PTHR42878">
    <property type="entry name" value="TWO-COMPONENT HISTIDINE KINASE"/>
    <property type="match status" value="1"/>
</dbReference>
<dbReference type="Pfam" id="PF02518">
    <property type="entry name" value="HATPase_c"/>
    <property type="match status" value="1"/>
</dbReference>
<evidence type="ECO:0000313" key="11">
    <source>
        <dbReference type="Proteomes" id="UP000000391"/>
    </source>
</evidence>
<comment type="catalytic activity">
    <reaction evidence="1">
        <text>ATP + protein L-histidine = ADP + protein N-phospho-L-histidine.</text>
        <dbReference type="EC" id="2.7.13.3"/>
    </reaction>
</comment>
<accession>D7E6S4</accession>
<dbReference type="AlphaFoldDB" id="D7E6S4"/>
<dbReference type="EMBL" id="CP002069">
    <property type="protein sequence ID" value="ADI73296.1"/>
    <property type="molecule type" value="Genomic_DNA"/>
</dbReference>
<dbReference type="InterPro" id="IPR004358">
    <property type="entry name" value="Sig_transdc_His_kin-like_C"/>
</dbReference>
<dbReference type="CDD" id="cd00075">
    <property type="entry name" value="HATPase"/>
    <property type="match status" value="1"/>
</dbReference>
<dbReference type="Gene3D" id="1.10.287.130">
    <property type="match status" value="1"/>
</dbReference>
<reference evidence="10 11" key="1">
    <citation type="submission" date="2010-06" db="EMBL/GenBank/DDBJ databases">
        <title>Complete sequence chromosome of Methanohalobium evestigatum Z-7303.</title>
        <authorList>
            <consortium name="US DOE Joint Genome Institute"/>
            <person name="Lucas S."/>
            <person name="Copeland A."/>
            <person name="Lapidus A."/>
            <person name="Cheng J.-F."/>
            <person name="Bruce D."/>
            <person name="Goodwin L."/>
            <person name="Pitluck S."/>
            <person name="Saunders E."/>
            <person name="Detter J.C."/>
            <person name="Han C."/>
            <person name="Tapia R."/>
            <person name="Land M."/>
            <person name="Hauser L."/>
            <person name="Kyrpides N."/>
            <person name="Mikhailova N."/>
            <person name="Sieprawska-Lupa M."/>
            <person name="Whitman W.B."/>
            <person name="Anderson I."/>
            <person name="Woyke T."/>
        </authorList>
    </citation>
    <scope>NUCLEOTIDE SEQUENCE [LARGE SCALE GENOMIC DNA]</scope>
    <source>
        <strain evidence="11">ATCC BAA-1072 / DSM 3721 / NBRC 107634 / OCM 161 / Z-7303</strain>
    </source>
</reference>
<dbReference type="PRINTS" id="PR00344">
    <property type="entry name" value="BCTRLSENSOR"/>
</dbReference>
<keyword evidence="8" id="KW-0902">Two-component regulatory system</keyword>
<dbReference type="GeneID" id="9345991"/>
<proteinExistence type="predicted"/>
<dbReference type="HOGENOM" id="CLU_000445_114_71_2"/>
<dbReference type="GO" id="GO:0007234">
    <property type="term" value="P:osmosensory signaling via phosphorelay pathway"/>
    <property type="evidence" value="ECO:0007669"/>
    <property type="project" value="TreeGrafter"/>
</dbReference>
<dbReference type="Proteomes" id="UP000000391">
    <property type="component" value="Chromosome"/>
</dbReference>
<dbReference type="InterPro" id="IPR013656">
    <property type="entry name" value="PAS_4"/>
</dbReference>
<evidence type="ECO:0000256" key="4">
    <source>
        <dbReference type="ARBA" id="ARBA00022679"/>
    </source>
</evidence>
<dbReference type="SMART" id="SM00388">
    <property type="entry name" value="HisKA"/>
    <property type="match status" value="1"/>
</dbReference>
<dbReference type="InterPro" id="IPR036890">
    <property type="entry name" value="HATPase_C_sf"/>
</dbReference>
<name>D7E6S4_METEZ</name>
<dbReference type="Pfam" id="PF08448">
    <property type="entry name" value="PAS_4"/>
    <property type="match status" value="1"/>
</dbReference>
<feature type="domain" description="Histidine kinase" evidence="9">
    <location>
        <begin position="155"/>
        <end position="366"/>
    </location>
</feature>
<dbReference type="GO" id="GO:0000156">
    <property type="term" value="F:phosphorelay response regulator activity"/>
    <property type="evidence" value="ECO:0007669"/>
    <property type="project" value="TreeGrafter"/>
</dbReference>
<keyword evidence="3" id="KW-0597">Phosphoprotein</keyword>
<dbReference type="SUPFAM" id="SSF55785">
    <property type="entry name" value="PYP-like sensor domain (PAS domain)"/>
    <property type="match status" value="1"/>
</dbReference>
<dbReference type="InterPro" id="IPR050351">
    <property type="entry name" value="BphY/WalK/GraS-like"/>
</dbReference>
<dbReference type="InterPro" id="IPR003661">
    <property type="entry name" value="HisK_dim/P_dom"/>
</dbReference>
<evidence type="ECO:0000256" key="6">
    <source>
        <dbReference type="ARBA" id="ARBA00022777"/>
    </source>
</evidence>
<evidence type="ECO:0000256" key="5">
    <source>
        <dbReference type="ARBA" id="ARBA00022741"/>
    </source>
</evidence>
<dbReference type="RefSeq" id="WP_013193864.1">
    <property type="nucleotide sequence ID" value="NC_014253.1"/>
</dbReference>
<evidence type="ECO:0000256" key="2">
    <source>
        <dbReference type="ARBA" id="ARBA00012438"/>
    </source>
</evidence>
<organism evidence="10 11">
    <name type="scientific">Methanohalobium evestigatum (strain ATCC BAA-1072 / DSM 3721 / NBRC 107634 / OCM 161 / Z-7303)</name>
    <dbReference type="NCBI Taxonomy" id="644295"/>
    <lineage>
        <taxon>Archaea</taxon>
        <taxon>Methanobacteriati</taxon>
        <taxon>Methanobacteriota</taxon>
        <taxon>Stenosarchaea group</taxon>
        <taxon>Methanomicrobia</taxon>
        <taxon>Methanosarcinales</taxon>
        <taxon>Methanosarcinaceae</taxon>
        <taxon>Methanohalobium</taxon>
    </lineage>
</organism>
<dbReference type="PROSITE" id="PS50109">
    <property type="entry name" value="HIS_KIN"/>
    <property type="match status" value="1"/>
</dbReference>
<dbReference type="SMART" id="SM00387">
    <property type="entry name" value="HATPase_c"/>
    <property type="match status" value="1"/>
</dbReference>
<sequence>MNYEITYKPELPDLKDNIIKDLPDNFVVIDTDGTILYVNDSWRDFARDNDLPPEHCSEETNYLTVCDEATGENSEEAPIAAEGIRNVIHGKREYFELEYPCHAPNKRRWYIMKVIPLKDEKPRPVLAYHLNITKRKLSEIELEKLNETREMFSDILRHDLKNPVGISKGFAEILYKNETDPKKLEIIEKIINNNNRAIDLIEKAGDLARVECMDHIEYEHLDLGHIIENVIDSLQDKLTDKNMNIVFVNQGGYYAYVNSIIEQAFSNLISNSIKYSPENSEIIVDIVDDNDYWKIRVIDSGPGIPDDEKERLFDRFKRGSGEKSLGKGIGLSIVKNVVELHGGNIGVEDNPEGKGSMFWITVKKAD</sequence>
<dbReference type="EC" id="2.7.13.3" evidence="2"/>
<gene>
    <name evidence="10" type="ordered locus">Metev_0374</name>
</gene>
<dbReference type="SUPFAM" id="SSF47384">
    <property type="entry name" value="Homodimeric domain of signal transducing histidine kinase"/>
    <property type="match status" value="1"/>
</dbReference>
<keyword evidence="6 10" id="KW-0418">Kinase</keyword>
<dbReference type="Pfam" id="PF00512">
    <property type="entry name" value="HisKA"/>
    <property type="match status" value="1"/>
</dbReference>
<evidence type="ECO:0000313" key="10">
    <source>
        <dbReference type="EMBL" id="ADI73296.1"/>
    </source>
</evidence>
<keyword evidence="5" id="KW-0547">Nucleotide-binding</keyword>
<dbReference type="STRING" id="644295.Metev_0374"/>
<dbReference type="OrthoDB" id="8127at2157"/>
<dbReference type="Gene3D" id="3.30.450.20">
    <property type="entry name" value="PAS domain"/>
    <property type="match status" value="1"/>
</dbReference>
<evidence type="ECO:0000256" key="3">
    <source>
        <dbReference type="ARBA" id="ARBA00022553"/>
    </source>
</evidence>
<dbReference type="GO" id="GO:0005524">
    <property type="term" value="F:ATP binding"/>
    <property type="evidence" value="ECO:0007669"/>
    <property type="project" value="UniProtKB-KW"/>
</dbReference>
<evidence type="ECO:0000256" key="1">
    <source>
        <dbReference type="ARBA" id="ARBA00000085"/>
    </source>
</evidence>
<evidence type="ECO:0000256" key="7">
    <source>
        <dbReference type="ARBA" id="ARBA00022840"/>
    </source>
</evidence>
<dbReference type="InterPro" id="IPR035965">
    <property type="entry name" value="PAS-like_dom_sf"/>
</dbReference>
<protein>
    <recommendedName>
        <fullName evidence="2">histidine kinase</fullName>
        <ecNumber evidence="2">2.7.13.3</ecNumber>
    </recommendedName>
</protein>
<keyword evidence="4" id="KW-0808">Transferase</keyword>
<dbReference type="SUPFAM" id="SSF55874">
    <property type="entry name" value="ATPase domain of HSP90 chaperone/DNA topoisomerase II/histidine kinase"/>
    <property type="match status" value="1"/>
</dbReference>